<evidence type="ECO:0000256" key="1">
    <source>
        <dbReference type="ARBA" id="ARBA00023015"/>
    </source>
</evidence>
<keyword evidence="3" id="KW-0804">Transcription</keyword>
<dbReference type="SUPFAM" id="SSF46689">
    <property type="entry name" value="Homeodomain-like"/>
    <property type="match status" value="1"/>
</dbReference>
<dbReference type="PANTHER" id="PTHR46796:SF6">
    <property type="entry name" value="ARAC SUBFAMILY"/>
    <property type="match status" value="1"/>
</dbReference>
<reference evidence="5 6" key="1">
    <citation type="journal article" date="2019" name="Genome Biol. Evol.">
        <title>Day and night: Metabolic profiles and evolutionary relationships of six axenic non-marine cyanobacteria.</title>
        <authorList>
            <person name="Will S.E."/>
            <person name="Henke P."/>
            <person name="Boedeker C."/>
            <person name="Huang S."/>
            <person name="Brinkmann H."/>
            <person name="Rohde M."/>
            <person name="Jarek M."/>
            <person name="Friedl T."/>
            <person name="Seufert S."/>
            <person name="Schumacher M."/>
            <person name="Overmann J."/>
            <person name="Neumann-Schaal M."/>
            <person name="Petersen J."/>
        </authorList>
    </citation>
    <scope>NUCLEOTIDE SEQUENCE [LARGE SCALE GENOMIC DNA]</scope>
    <source>
        <strain evidence="5 6">PCC 6912</strain>
    </source>
</reference>
<keyword evidence="2" id="KW-0238">DNA-binding</keyword>
<keyword evidence="1" id="KW-0805">Transcription regulation</keyword>
<evidence type="ECO:0000313" key="6">
    <source>
        <dbReference type="Proteomes" id="UP000268857"/>
    </source>
</evidence>
<dbReference type="Gene3D" id="1.10.10.60">
    <property type="entry name" value="Homeodomain-like"/>
    <property type="match status" value="1"/>
</dbReference>
<evidence type="ECO:0000256" key="2">
    <source>
        <dbReference type="ARBA" id="ARBA00023125"/>
    </source>
</evidence>
<dbReference type="SMART" id="SM00342">
    <property type="entry name" value="HTH_ARAC"/>
    <property type="match status" value="1"/>
</dbReference>
<organism evidence="5 6">
    <name type="scientific">Chlorogloeopsis fritschii PCC 6912</name>
    <dbReference type="NCBI Taxonomy" id="211165"/>
    <lineage>
        <taxon>Bacteria</taxon>
        <taxon>Bacillati</taxon>
        <taxon>Cyanobacteriota</taxon>
        <taxon>Cyanophyceae</taxon>
        <taxon>Nostocales</taxon>
        <taxon>Chlorogloeopsidaceae</taxon>
        <taxon>Chlorogloeopsis</taxon>
    </lineage>
</organism>
<accession>A0A3S1AFH5</accession>
<dbReference type="GO" id="GO:0043565">
    <property type="term" value="F:sequence-specific DNA binding"/>
    <property type="evidence" value="ECO:0007669"/>
    <property type="project" value="InterPro"/>
</dbReference>
<feature type="domain" description="HTH araC/xylS-type" evidence="4">
    <location>
        <begin position="200"/>
        <end position="287"/>
    </location>
</feature>
<dbReference type="STRING" id="211165.GCA_000317285_02059"/>
<proteinExistence type="predicted"/>
<dbReference type="InterPro" id="IPR009057">
    <property type="entry name" value="Homeodomain-like_sf"/>
</dbReference>
<keyword evidence="6" id="KW-1185">Reference proteome</keyword>
<dbReference type="Pfam" id="PF00165">
    <property type="entry name" value="HTH_AraC"/>
    <property type="match status" value="1"/>
</dbReference>
<dbReference type="AlphaFoldDB" id="A0A3S1AFH5"/>
<dbReference type="EMBL" id="RSCJ01000015">
    <property type="protein sequence ID" value="RUR78251.1"/>
    <property type="molecule type" value="Genomic_DNA"/>
</dbReference>
<dbReference type="GO" id="GO:0003700">
    <property type="term" value="F:DNA-binding transcription factor activity"/>
    <property type="evidence" value="ECO:0007669"/>
    <property type="project" value="InterPro"/>
</dbReference>
<evidence type="ECO:0000256" key="3">
    <source>
        <dbReference type="ARBA" id="ARBA00023163"/>
    </source>
</evidence>
<dbReference type="Proteomes" id="UP000268857">
    <property type="component" value="Unassembled WGS sequence"/>
</dbReference>
<evidence type="ECO:0000259" key="4">
    <source>
        <dbReference type="PROSITE" id="PS01124"/>
    </source>
</evidence>
<sequence>MRQSQPKDESLETISLLDELPDRPVLSSKSKGWNGITIEYYHHPANELISPPLSQHLITLNCGSPYRLVQQLDGQVYEGQVVKGDIILTPAYHPTQWYWDREVDVLHLCFEPTFVTKVAAEAVEVDAAHVEVFNYFAVADLQIQHISHLLLTELESEKLGNRLYAESLANALAVHLIREYSSVEKIVRQYSGGLSKSKLQRAIAYIQENLDQDLSLDEIAAEVNLSSYHFARLFKQSTGSAPLSIRFVVESNVLRNYCNKAIWRSLRLPPMLVSTIKVTSIAISKGL</sequence>
<evidence type="ECO:0000313" key="5">
    <source>
        <dbReference type="EMBL" id="RUR78251.1"/>
    </source>
</evidence>
<name>A0A3S1AFH5_CHLFR</name>
<dbReference type="PANTHER" id="PTHR46796">
    <property type="entry name" value="HTH-TYPE TRANSCRIPTIONAL ACTIVATOR RHAS-RELATED"/>
    <property type="match status" value="1"/>
</dbReference>
<dbReference type="InterPro" id="IPR050204">
    <property type="entry name" value="AraC_XylS_family_regulators"/>
</dbReference>
<protein>
    <submittedName>
        <fullName evidence="5">AraC family transcriptional regulator</fullName>
    </submittedName>
</protein>
<dbReference type="InterPro" id="IPR018060">
    <property type="entry name" value="HTH_AraC"/>
</dbReference>
<gene>
    <name evidence="5" type="ORF">PCC6912_35930</name>
</gene>
<comment type="caution">
    <text evidence="5">The sequence shown here is derived from an EMBL/GenBank/DDBJ whole genome shotgun (WGS) entry which is preliminary data.</text>
</comment>
<dbReference type="PROSITE" id="PS01124">
    <property type="entry name" value="HTH_ARAC_FAMILY_2"/>
    <property type="match status" value="1"/>
</dbReference>